<dbReference type="Proteomes" id="UP000664521">
    <property type="component" value="Unassembled WGS sequence"/>
</dbReference>
<sequence>MALVATGLTKPRSIQFDSAGNLLVVQSGVGIASLAFQDAGGLCLSVTTQQTVVDAGELNHGIALSQDGRTLYASSPEAAYSWEYDPGTAKVGASNKTLVTGMTTEDHTTRTLLLSQKVDGILLVSRGSTSNVDLQTLDLSSGHSQIKAFNLSSVPESGYQFDTEGLRLGWGLRNSVGVAEHPDTGGIYSVENSVDQIMREGKDVHQDNPGEEMNFHGYLNGTEYAPQGSNYGYPSCFAAWVPSDLPLNSNLSVGSNFAMGDQNNTINDTFCAGRTPPRLTFQAHMAPLDLKFNNSASEAWVSFHGSWDRSDPVGYKLSVIPFKDGEPVAAPDNNTATTDIFQNSDNSVCPQHCFRPVGIAFDAQGRLFVSSDATGEIYVIERDVSSDGTKASGSSSAASPSPTSGAVKEWKYNLFVLFLALVYSSLSF</sequence>
<dbReference type="InterPro" id="IPR054539">
    <property type="entry name" value="Beta-prop_PDH"/>
</dbReference>
<evidence type="ECO:0000259" key="2">
    <source>
        <dbReference type="Pfam" id="PF22807"/>
    </source>
</evidence>
<evidence type="ECO:0000313" key="3">
    <source>
        <dbReference type="EMBL" id="CAF9910554.1"/>
    </source>
</evidence>
<dbReference type="Pfam" id="PF22807">
    <property type="entry name" value="TrAA12"/>
    <property type="match status" value="1"/>
</dbReference>
<organism evidence="3 4">
    <name type="scientific">Heterodermia speciosa</name>
    <dbReference type="NCBI Taxonomy" id="116794"/>
    <lineage>
        <taxon>Eukaryota</taxon>
        <taxon>Fungi</taxon>
        <taxon>Dikarya</taxon>
        <taxon>Ascomycota</taxon>
        <taxon>Pezizomycotina</taxon>
        <taxon>Lecanoromycetes</taxon>
        <taxon>OSLEUM clade</taxon>
        <taxon>Lecanoromycetidae</taxon>
        <taxon>Caliciales</taxon>
        <taxon>Physciaceae</taxon>
        <taxon>Heterodermia</taxon>
    </lineage>
</organism>
<dbReference type="AlphaFoldDB" id="A0A8H3IED5"/>
<accession>A0A8H3IED5</accession>
<evidence type="ECO:0000256" key="1">
    <source>
        <dbReference type="SAM" id="MobiDB-lite"/>
    </source>
</evidence>
<name>A0A8H3IED5_9LECA</name>
<proteinExistence type="predicted"/>
<feature type="region of interest" description="Disordered" evidence="1">
    <location>
        <begin position="386"/>
        <end position="405"/>
    </location>
</feature>
<dbReference type="EMBL" id="CAJPDS010000009">
    <property type="protein sequence ID" value="CAF9910554.1"/>
    <property type="molecule type" value="Genomic_DNA"/>
</dbReference>
<keyword evidence="4" id="KW-1185">Reference proteome</keyword>
<protein>
    <recommendedName>
        <fullName evidence="2">Pyrroloquinoline quinone-dependent pyranose dehydrogenase beta-propeller domain-containing protein</fullName>
    </recommendedName>
</protein>
<comment type="caution">
    <text evidence="3">The sequence shown here is derived from an EMBL/GenBank/DDBJ whole genome shotgun (WGS) entry which is preliminary data.</text>
</comment>
<evidence type="ECO:0000313" key="4">
    <source>
        <dbReference type="Proteomes" id="UP000664521"/>
    </source>
</evidence>
<dbReference type="Gene3D" id="2.120.10.30">
    <property type="entry name" value="TolB, C-terminal domain"/>
    <property type="match status" value="1"/>
</dbReference>
<feature type="domain" description="Pyrroloquinoline quinone-dependent pyranose dehydrogenase beta-propeller" evidence="2">
    <location>
        <begin position="2"/>
        <end position="382"/>
    </location>
</feature>
<gene>
    <name evidence="3" type="ORF">HETSPECPRED_010098</name>
</gene>
<dbReference type="OrthoDB" id="507128at2759"/>
<dbReference type="SUPFAM" id="SSF50952">
    <property type="entry name" value="Soluble quinoprotein glucose dehydrogenase"/>
    <property type="match status" value="1"/>
</dbReference>
<reference evidence="3" key="1">
    <citation type="submission" date="2021-03" db="EMBL/GenBank/DDBJ databases">
        <authorList>
            <person name="Tagirdzhanova G."/>
        </authorList>
    </citation>
    <scope>NUCLEOTIDE SEQUENCE</scope>
</reference>
<dbReference type="InterPro" id="IPR011041">
    <property type="entry name" value="Quinoprot_gluc/sorb_DH_b-prop"/>
</dbReference>
<dbReference type="InterPro" id="IPR011042">
    <property type="entry name" value="6-blade_b-propeller_TolB-like"/>
</dbReference>